<feature type="compositionally biased region" description="Low complexity" evidence="1">
    <location>
        <begin position="374"/>
        <end position="384"/>
    </location>
</feature>
<evidence type="ECO:0000313" key="3">
    <source>
        <dbReference type="Proteomes" id="UP001172159"/>
    </source>
</evidence>
<dbReference type="PANTHER" id="PTHR35394:SF5">
    <property type="entry name" value="DUF3176 DOMAIN-CONTAINING PROTEIN"/>
    <property type="match status" value="1"/>
</dbReference>
<protein>
    <submittedName>
        <fullName evidence="2">Uncharacterized protein</fullName>
    </submittedName>
</protein>
<reference evidence="2" key="1">
    <citation type="submission" date="2023-06" db="EMBL/GenBank/DDBJ databases">
        <title>Genome-scale phylogeny and comparative genomics of the fungal order Sordariales.</title>
        <authorList>
            <consortium name="Lawrence Berkeley National Laboratory"/>
            <person name="Hensen N."/>
            <person name="Bonometti L."/>
            <person name="Westerberg I."/>
            <person name="Brannstrom I.O."/>
            <person name="Guillou S."/>
            <person name="Cros-Aarteil S."/>
            <person name="Calhoun S."/>
            <person name="Haridas S."/>
            <person name="Kuo A."/>
            <person name="Mondo S."/>
            <person name="Pangilinan J."/>
            <person name="Riley R."/>
            <person name="Labutti K."/>
            <person name="Andreopoulos B."/>
            <person name="Lipzen A."/>
            <person name="Chen C."/>
            <person name="Yanf M."/>
            <person name="Daum C."/>
            <person name="Ng V."/>
            <person name="Clum A."/>
            <person name="Steindorff A."/>
            <person name="Ohm R."/>
            <person name="Martin F."/>
            <person name="Silar P."/>
            <person name="Natvig D."/>
            <person name="Lalanne C."/>
            <person name="Gautier V."/>
            <person name="Ament-Velasquez S.L."/>
            <person name="Kruys A."/>
            <person name="Hutchinson M.I."/>
            <person name="Powell A.J."/>
            <person name="Barry K."/>
            <person name="Miller A.N."/>
            <person name="Grigoriev I.V."/>
            <person name="Debuchy R."/>
            <person name="Gladieux P."/>
            <person name="Thoren M.H."/>
            <person name="Johannesson H."/>
        </authorList>
    </citation>
    <scope>NUCLEOTIDE SEQUENCE</scope>
    <source>
        <strain evidence="2">CBS 540.89</strain>
    </source>
</reference>
<keyword evidence="3" id="KW-1185">Reference proteome</keyword>
<name>A0AA40BL50_9PEZI</name>
<dbReference type="Pfam" id="PF11374">
    <property type="entry name" value="DUF3176"/>
    <property type="match status" value="1"/>
</dbReference>
<dbReference type="InterPro" id="IPR021514">
    <property type="entry name" value="DUF3176"/>
</dbReference>
<proteinExistence type="predicted"/>
<dbReference type="AlphaFoldDB" id="A0AA40BL50"/>
<dbReference type="PANTHER" id="PTHR35394">
    <property type="entry name" value="DUF3176 DOMAIN-CONTAINING PROTEIN"/>
    <property type="match status" value="1"/>
</dbReference>
<gene>
    <name evidence="2" type="ORF">B0T21DRAFT_177553</name>
</gene>
<organism evidence="2 3">
    <name type="scientific">Apiosordaria backusii</name>
    <dbReference type="NCBI Taxonomy" id="314023"/>
    <lineage>
        <taxon>Eukaryota</taxon>
        <taxon>Fungi</taxon>
        <taxon>Dikarya</taxon>
        <taxon>Ascomycota</taxon>
        <taxon>Pezizomycotina</taxon>
        <taxon>Sordariomycetes</taxon>
        <taxon>Sordariomycetidae</taxon>
        <taxon>Sordariales</taxon>
        <taxon>Lasiosphaeriaceae</taxon>
        <taxon>Apiosordaria</taxon>
    </lineage>
</organism>
<dbReference type="Proteomes" id="UP001172159">
    <property type="component" value="Unassembled WGS sequence"/>
</dbReference>
<sequence>MRAPLAFVVGSCLGHEKWIWFKKRPGKLAGFVRFDDASRGPLGSMSLLWWLKLKHWATLGAITTLALVAVDPFFQALVEYEGELVVVNATADSLNGPLISRASGLNIGERGVVRAVENEDFTNLGLHTDTLQYLSLFPDTGMSSTMLMSLINSSLSYQVQPPSLTCSTGNCTWPAFSSLALCSSCFDITSRIVKEEKIGTTDENTQSPFGPGMGNGLAQGYITNYVVPYKGNRRLLAQAFNGFVDVSVPSVGESQQPWARVGLMPVFDPRDTFNFRDSGTLLASFAMVTPPRAYWDGNERWENTTMKATECALQFCARVHKPQMRNGPLNDTILLDSSAFERVPESWNMLKNLSVSCIRQHGLQTPNLAAGPQTATSSSASTHSPCWVSSPTFPSVGLC</sequence>
<comment type="caution">
    <text evidence="2">The sequence shown here is derived from an EMBL/GenBank/DDBJ whole genome shotgun (WGS) entry which is preliminary data.</text>
</comment>
<evidence type="ECO:0000313" key="2">
    <source>
        <dbReference type="EMBL" id="KAK0736240.1"/>
    </source>
</evidence>
<accession>A0AA40BL50</accession>
<feature type="region of interest" description="Disordered" evidence="1">
    <location>
        <begin position="368"/>
        <end position="388"/>
    </location>
</feature>
<evidence type="ECO:0000256" key="1">
    <source>
        <dbReference type="SAM" id="MobiDB-lite"/>
    </source>
</evidence>
<dbReference type="EMBL" id="JAUKTV010000006">
    <property type="protein sequence ID" value="KAK0736240.1"/>
    <property type="molecule type" value="Genomic_DNA"/>
</dbReference>